<keyword evidence="6 14" id="KW-0547">Nucleotide-binding</keyword>
<dbReference type="InterPro" id="IPR018164">
    <property type="entry name" value="Ala-tRNA-synth_IIc_N"/>
</dbReference>
<evidence type="ECO:0000256" key="1">
    <source>
        <dbReference type="ARBA" id="ARBA00004496"/>
    </source>
</evidence>
<feature type="binding site" evidence="14">
    <location>
        <position position="563"/>
    </location>
    <ligand>
        <name>Zn(2+)</name>
        <dbReference type="ChEBI" id="CHEBI:29105"/>
    </ligand>
</feature>
<dbReference type="SUPFAM" id="SSF50447">
    <property type="entry name" value="Translation proteins"/>
    <property type="match status" value="1"/>
</dbReference>
<evidence type="ECO:0000256" key="3">
    <source>
        <dbReference type="ARBA" id="ARBA00022555"/>
    </source>
</evidence>
<dbReference type="PRINTS" id="PR00980">
    <property type="entry name" value="TRNASYNTHALA"/>
</dbReference>
<keyword evidence="3 14" id="KW-0820">tRNA-binding</keyword>
<dbReference type="GO" id="GO:0006419">
    <property type="term" value="P:alanyl-tRNA aminoacylation"/>
    <property type="evidence" value="ECO:0007669"/>
    <property type="project" value="UniProtKB-UniRule"/>
</dbReference>
<keyword evidence="10 14" id="KW-0648">Protein biosynthesis</keyword>
<dbReference type="InterPro" id="IPR018163">
    <property type="entry name" value="Thr/Ala-tRNA-synth_IIc_edit"/>
</dbReference>
<dbReference type="SUPFAM" id="SSF101353">
    <property type="entry name" value="Putative anticodon-binding domain of alanyl-tRNA synthetase (AlaRS)"/>
    <property type="match status" value="1"/>
</dbReference>
<keyword evidence="4 14" id="KW-0436">Ligase</keyword>
<dbReference type="KEGG" id="hor:Hore_05750"/>
<keyword evidence="8 14" id="KW-0067">ATP-binding</keyword>
<dbReference type="FunFam" id="3.30.930.10:FF:000004">
    <property type="entry name" value="Alanine--tRNA ligase"/>
    <property type="match status" value="1"/>
</dbReference>
<dbReference type="PANTHER" id="PTHR11777:SF9">
    <property type="entry name" value="ALANINE--TRNA LIGASE, CYTOPLASMIC"/>
    <property type="match status" value="1"/>
</dbReference>
<keyword evidence="9 14" id="KW-0694">RNA-binding</keyword>
<sequence>MVTTSDELRKAYLDFFKDRGHLVLPSAPLIPRNDPSLLWINAGMAPFKPYFDGRKKPPKTRISTSQKCIRTNDIENVGKTARHLTFFEMLGNFSFGDYFKEEAIEWAWEFVTRVLNLEENRLWITIYKDDDEAFKIWHDKVGVPENRIVRMGKKDNFWEIGTGPCGPCSEIHYDRGEEFGNSSEDVIGGEGDRFLEIWNLVFTQYNRTEDGEYLSLPQKNIDTGMGLERVASLLQGVNSNFETDLLKPIINFVSQDSGVQYTEGQRVPFRVISDHIRAVTMAIHDGVLPSNEGRGYVIRRLLRRAVRYGGKLNYEEPFLYKIVPVVVDIMSGGYPELKEKEEHVSSVVKSEEERFFQTLEQGLNILNEMMEEMKDKGEKILSGKNAFKLYDTYGFPLDLTRDVLAEHGYKVDEDVFTREMEKQRERARQARADVGFSGTDGEGIYKELREELGETEFTGYRSLSNTTRIVGIVKDGQPVESLNNGEKGEIILNVTPFYARGGGQVGDKGILIDSEHRARVYDTRKKGGLTVHYTEVEKGEFRIDQVVEARVDEELRYNIARNHSTTHLLHKTLKEVLGDHVNQSGSLVAPDRLRFDFSHYAPLTEEEINRIEDTVNEKILSNLPVEILEMPFEKAKEMGAVALFGEKYGHIVRVVKIGDYSIELCGGTHVDRTGEIGSFKIVSEGSVAAGVRRIEALTGKSVLEHIRKNDNTIKKISSILKTSPDEVIGRLSGLLEEQNELENKLQSLKDQLATSRVDELVDEVQKINGVKVLTAELKGIESDNLRKLSDKLKEKMESGIIVLASNLGNKVIFVSVVTDDLVERGFHAGKLIGKVARVTGGGGGGRPDMAQAGGKKVDKITEALDEGKRIISNHQS</sequence>
<dbReference type="NCBIfam" id="TIGR00344">
    <property type="entry name" value="alaS"/>
    <property type="match status" value="1"/>
</dbReference>
<dbReference type="GO" id="GO:0000049">
    <property type="term" value="F:tRNA binding"/>
    <property type="evidence" value="ECO:0007669"/>
    <property type="project" value="UniProtKB-KW"/>
</dbReference>
<dbReference type="InterPro" id="IPR012947">
    <property type="entry name" value="tRNA_SAD"/>
</dbReference>
<feature type="domain" description="Alanyl-transfer RNA synthetases family profile" evidence="16">
    <location>
        <begin position="3"/>
        <end position="708"/>
    </location>
</feature>
<comment type="subcellular location">
    <subcellularLocation>
        <location evidence="1 14">Cytoplasm</location>
    </subcellularLocation>
</comment>
<dbReference type="Gene3D" id="2.40.30.130">
    <property type="match status" value="1"/>
</dbReference>
<name>B8D2A5_HALOH</name>
<evidence type="ECO:0000256" key="2">
    <source>
        <dbReference type="ARBA" id="ARBA00008226"/>
    </source>
</evidence>
<dbReference type="InterPro" id="IPR003156">
    <property type="entry name" value="DHHA1_dom"/>
</dbReference>
<evidence type="ECO:0000256" key="6">
    <source>
        <dbReference type="ARBA" id="ARBA00022741"/>
    </source>
</evidence>
<dbReference type="PANTHER" id="PTHR11777">
    <property type="entry name" value="ALANYL-TRNA SYNTHETASE"/>
    <property type="match status" value="1"/>
</dbReference>
<keyword evidence="15" id="KW-0175">Coiled coil</keyword>
<dbReference type="GO" id="GO:0004813">
    <property type="term" value="F:alanine-tRNA ligase activity"/>
    <property type="evidence" value="ECO:0007669"/>
    <property type="project" value="UniProtKB-UniRule"/>
</dbReference>
<comment type="catalytic activity">
    <reaction evidence="13 14">
        <text>tRNA(Ala) + L-alanine + ATP = L-alanyl-tRNA(Ala) + AMP + diphosphate</text>
        <dbReference type="Rhea" id="RHEA:12540"/>
        <dbReference type="Rhea" id="RHEA-COMP:9657"/>
        <dbReference type="Rhea" id="RHEA-COMP:9923"/>
        <dbReference type="ChEBI" id="CHEBI:30616"/>
        <dbReference type="ChEBI" id="CHEBI:33019"/>
        <dbReference type="ChEBI" id="CHEBI:57972"/>
        <dbReference type="ChEBI" id="CHEBI:78442"/>
        <dbReference type="ChEBI" id="CHEBI:78497"/>
        <dbReference type="ChEBI" id="CHEBI:456215"/>
        <dbReference type="EC" id="6.1.1.7"/>
    </reaction>
</comment>
<dbReference type="Pfam" id="PF07973">
    <property type="entry name" value="tRNA_SAD"/>
    <property type="match status" value="1"/>
</dbReference>
<evidence type="ECO:0000256" key="13">
    <source>
        <dbReference type="ARBA" id="ARBA00048300"/>
    </source>
</evidence>
<evidence type="ECO:0000256" key="5">
    <source>
        <dbReference type="ARBA" id="ARBA00022723"/>
    </source>
</evidence>
<dbReference type="Pfam" id="PF01411">
    <property type="entry name" value="tRNA-synt_2c"/>
    <property type="match status" value="1"/>
</dbReference>
<feature type="binding site" evidence="14">
    <location>
        <position position="567"/>
    </location>
    <ligand>
        <name>Zn(2+)</name>
        <dbReference type="ChEBI" id="CHEBI:29105"/>
    </ligand>
</feature>
<evidence type="ECO:0000256" key="14">
    <source>
        <dbReference type="HAMAP-Rule" id="MF_00036"/>
    </source>
</evidence>
<comment type="cofactor">
    <cofactor evidence="14">
        <name>Zn(2+)</name>
        <dbReference type="ChEBI" id="CHEBI:29105"/>
    </cofactor>
    <text evidence="14">Binds 1 zinc ion per subunit.</text>
</comment>
<feature type="binding site" evidence="14">
    <location>
        <position position="665"/>
    </location>
    <ligand>
        <name>Zn(2+)</name>
        <dbReference type="ChEBI" id="CHEBI:29105"/>
    </ligand>
</feature>
<dbReference type="InterPro" id="IPR009000">
    <property type="entry name" value="Transl_B-barrel_sf"/>
</dbReference>
<dbReference type="HOGENOM" id="CLU_004485_1_1_9"/>
<dbReference type="STRING" id="373903.Hore_05750"/>
<comment type="function">
    <text evidence="12 14">Catalyzes the attachment of alanine to tRNA(Ala) in a two-step reaction: alanine is first activated by ATP to form Ala-AMP and then transferred to the acceptor end of tRNA(Ala). Also edits incorrectly charged Ser-tRNA(Ala) and Gly-tRNA(Ala) via its editing domain.</text>
</comment>
<dbReference type="EMBL" id="CP001098">
    <property type="protein sequence ID" value="ACL69332.1"/>
    <property type="molecule type" value="Genomic_DNA"/>
</dbReference>
<accession>B8D2A5</accession>
<dbReference type="InterPro" id="IPR018162">
    <property type="entry name" value="Ala-tRNA-ligase_IIc_anticod-bd"/>
</dbReference>
<dbReference type="GO" id="GO:0005829">
    <property type="term" value="C:cytosol"/>
    <property type="evidence" value="ECO:0007669"/>
    <property type="project" value="TreeGrafter"/>
</dbReference>
<evidence type="ECO:0000256" key="12">
    <source>
        <dbReference type="ARBA" id="ARBA00024779"/>
    </source>
</evidence>
<dbReference type="Gene3D" id="3.10.310.40">
    <property type="match status" value="1"/>
</dbReference>
<keyword evidence="18" id="KW-1185">Reference proteome</keyword>
<feature type="binding site" evidence="14">
    <location>
        <position position="669"/>
    </location>
    <ligand>
        <name>Zn(2+)</name>
        <dbReference type="ChEBI" id="CHEBI:29105"/>
    </ligand>
</feature>
<evidence type="ECO:0000256" key="10">
    <source>
        <dbReference type="ARBA" id="ARBA00022917"/>
    </source>
</evidence>
<comment type="domain">
    <text evidence="14">Consists of three domains; the N-terminal catalytic domain, the editing domain and the C-terminal C-Ala domain. The editing domain removes incorrectly charged amino acids, while the C-Ala domain, along with tRNA(Ala), serves as a bridge to cooperatively bring together the editing and aminoacylation centers thus stimulating deacylation of misacylated tRNAs.</text>
</comment>
<dbReference type="GO" id="GO:0008270">
    <property type="term" value="F:zinc ion binding"/>
    <property type="evidence" value="ECO:0007669"/>
    <property type="project" value="UniProtKB-UniRule"/>
</dbReference>
<protein>
    <recommendedName>
        <fullName evidence="14">Alanine--tRNA ligase</fullName>
        <ecNumber evidence="14">6.1.1.7</ecNumber>
    </recommendedName>
    <alternativeName>
        <fullName evidence="14">Alanyl-tRNA synthetase</fullName>
        <shortName evidence="14">AlaRS</shortName>
    </alternativeName>
</protein>
<dbReference type="GO" id="GO:0002161">
    <property type="term" value="F:aminoacyl-tRNA deacylase activity"/>
    <property type="evidence" value="ECO:0007669"/>
    <property type="project" value="TreeGrafter"/>
</dbReference>
<dbReference type="GO" id="GO:0140096">
    <property type="term" value="F:catalytic activity, acting on a protein"/>
    <property type="evidence" value="ECO:0007669"/>
    <property type="project" value="UniProtKB-ARBA"/>
</dbReference>
<organism evidence="17 18">
    <name type="scientific">Halothermothrix orenii (strain H 168 / OCM 544 / DSM 9562)</name>
    <dbReference type="NCBI Taxonomy" id="373903"/>
    <lineage>
        <taxon>Bacteria</taxon>
        <taxon>Bacillati</taxon>
        <taxon>Bacillota</taxon>
        <taxon>Clostridia</taxon>
        <taxon>Halanaerobiales</taxon>
        <taxon>Halothermotrichaceae</taxon>
        <taxon>Halothermothrix</taxon>
    </lineage>
</organism>
<keyword evidence="11 14" id="KW-0030">Aminoacyl-tRNA synthetase</keyword>
<dbReference type="RefSeq" id="WP_012635520.1">
    <property type="nucleotide sequence ID" value="NC_011899.1"/>
</dbReference>
<evidence type="ECO:0000259" key="16">
    <source>
        <dbReference type="PROSITE" id="PS50860"/>
    </source>
</evidence>
<reference evidence="17 18" key="1">
    <citation type="journal article" date="2009" name="PLoS ONE">
        <title>Genome analysis of the anaerobic thermohalophilic bacterium Halothermothrix orenii.</title>
        <authorList>
            <person name="Mavromatis K."/>
            <person name="Ivanova N."/>
            <person name="Anderson I."/>
            <person name="Lykidis A."/>
            <person name="Hooper S.D."/>
            <person name="Sun H."/>
            <person name="Kunin V."/>
            <person name="Lapidus A."/>
            <person name="Hugenholtz P."/>
            <person name="Patel B."/>
            <person name="Kyrpides N.C."/>
        </authorList>
    </citation>
    <scope>NUCLEOTIDE SEQUENCE [LARGE SCALE GENOMIC DNA]</scope>
    <source>
        <strain evidence="18">H 168 / OCM 544 / DSM 9562</strain>
    </source>
</reference>
<evidence type="ECO:0000256" key="9">
    <source>
        <dbReference type="ARBA" id="ARBA00022884"/>
    </source>
</evidence>
<dbReference type="eggNOG" id="COG0013">
    <property type="taxonomic scope" value="Bacteria"/>
</dbReference>
<dbReference type="Pfam" id="PF02272">
    <property type="entry name" value="DHHA1"/>
    <property type="match status" value="1"/>
</dbReference>
<dbReference type="PROSITE" id="PS50860">
    <property type="entry name" value="AA_TRNA_LIGASE_II_ALA"/>
    <property type="match status" value="1"/>
</dbReference>
<evidence type="ECO:0000313" key="18">
    <source>
        <dbReference type="Proteomes" id="UP000000719"/>
    </source>
</evidence>
<evidence type="ECO:0000256" key="7">
    <source>
        <dbReference type="ARBA" id="ARBA00022833"/>
    </source>
</evidence>
<dbReference type="FunFam" id="3.10.310.40:FF:000001">
    <property type="entry name" value="Alanine--tRNA ligase"/>
    <property type="match status" value="1"/>
</dbReference>
<dbReference type="GO" id="GO:0005524">
    <property type="term" value="F:ATP binding"/>
    <property type="evidence" value="ECO:0007669"/>
    <property type="project" value="UniProtKB-UniRule"/>
</dbReference>
<evidence type="ECO:0000313" key="17">
    <source>
        <dbReference type="EMBL" id="ACL69332.1"/>
    </source>
</evidence>
<dbReference type="CDD" id="cd00673">
    <property type="entry name" value="AlaRS_core"/>
    <property type="match status" value="1"/>
</dbReference>
<evidence type="ECO:0000256" key="15">
    <source>
        <dbReference type="SAM" id="Coils"/>
    </source>
</evidence>
<dbReference type="SUPFAM" id="SSF55186">
    <property type="entry name" value="ThrRS/AlaRS common domain"/>
    <property type="match status" value="1"/>
</dbReference>
<dbReference type="InterPro" id="IPR018165">
    <property type="entry name" value="Ala-tRNA-synth_IIc_core"/>
</dbReference>
<evidence type="ECO:0000256" key="4">
    <source>
        <dbReference type="ARBA" id="ARBA00022598"/>
    </source>
</evidence>
<feature type="coiled-coil region" evidence="15">
    <location>
        <begin position="731"/>
        <end position="758"/>
    </location>
</feature>
<dbReference type="Proteomes" id="UP000000719">
    <property type="component" value="Chromosome"/>
</dbReference>
<dbReference type="Gene3D" id="6.10.250.550">
    <property type="match status" value="1"/>
</dbReference>
<keyword evidence="5 14" id="KW-0479">Metal-binding</keyword>
<dbReference type="EC" id="6.1.1.7" evidence="14"/>
<evidence type="ECO:0000256" key="11">
    <source>
        <dbReference type="ARBA" id="ARBA00023146"/>
    </source>
</evidence>
<dbReference type="InterPro" id="IPR045864">
    <property type="entry name" value="aa-tRNA-synth_II/BPL/LPL"/>
</dbReference>
<dbReference type="Gene3D" id="3.30.980.10">
    <property type="entry name" value="Threonyl-trna Synthetase, Chain A, domain 2"/>
    <property type="match status" value="1"/>
</dbReference>
<dbReference type="AlphaFoldDB" id="B8D2A5"/>
<dbReference type="Gene3D" id="3.30.930.10">
    <property type="entry name" value="Bira Bifunctional Protein, Domain 2"/>
    <property type="match status" value="1"/>
</dbReference>
<dbReference type="InterPro" id="IPR023033">
    <property type="entry name" value="Ala_tRNA_ligase_euk/bac"/>
</dbReference>
<evidence type="ECO:0000256" key="8">
    <source>
        <dbReference type="ARBA" id="ARBA00022840"/>
    </source>
</evidence>
<dbReference type="FunFam" id="3.30.54.20:FF:000001">
    <property type="entry name" value="Alanine--tRNA ligase"/>
    <property type="match status" value="1"/>
</dbReference>
<dbReference type="InterPro" id="IPR050058">
    <property type="entry name" value="Ala-tRNA_ligase"/>
</dbReference>
<dbReference type="FunFam" id="3.30.980.10:FF:000004">
    <property type="entry name" value="Alanine--tRNA ligase, cytoplasmic"/>
    <property type="match status" value="1"/>
</dbReference>
<dbReference type="HAMAP" id="MF_00036_B">
    <property type="entry name" value="Ala_tRNA_synth_B"/>
    <property type="match status" value="1"/>
</dbReference>
<comment type="similarity">
    <text evidence="2 14">Belongs to the class-II aminoacyl-tRNA synthetase family.</text>
</comment>
<dbReference type="Gene3D" id="3.30.54.20">
    <property type="match status" value="1"/>
</dbReference>
<dbReference type="SMART" id="SM00863">
    <property type="entry name" value="tRNA_SAD"/>
    <property type="match status" value="1"/>
</dbReference>
<dbReference type="GO" id="GO:0016740">
    <property type="term" value="F:transferase activity"/>
    <property type="evidence" value="ECO:0007669"/>
    <property type="project" value="UniProtKB-ARBA"/>
</dbReference>
<keyword evidence="14" id="KW-0963">Cytoplasm</keyword>
<dbReference type="FunFam" id="2.40.30.130:FF:000001">
    <property type="entry name" value="Alanine--tRNA ligase"/>
    <property type="match status" value="1"/>
</dbReference>
<keyword evidence="7 14" id="KW-0862">Zinc</keyword>
<proteinExistence type="inferred from homology"/>
<dbReference type="InterPro" id="IPR002318">
    <property type="entry name" value="Ala-tRNA-lgiase_IIc"/>
</dbReference>
<gene>
    <name evidence="14" type="primary">alaS</name>
    <name evidence="17" type="ordered locus">Hore_05750</name>
</gene>
<dbReference type="OrthoDB" id="9803884at2"/>
<dbReference type="SUPFAM" id="SSF55681">
    <property type="entry name" value="Class II aaRS and biotin synthetases"/>
    <property type="match status" value="1"/>
</dbReference>